<dbReference type="PANTHER" id="PTHR47723">
    <property type="entry name" value="OS05G0353850 PROTEIN"/>
    <property type="match status" value="1"/>
</dbReference>
<accession>A0AAW2JJD7</accession>
<evidence type="ECO:0000259" key="1">
    <source>
        <dbReference type="PROSITE" id="PS50879"/>
    </source>
</evidence>
<sequence>MSKETSSQSTHSIYTSSRKLSGKKQLLHWRKPPEGWYKLNTDGASKGNPGISGAGGILRDQLGKVIFAFQEPLGSATNTQAELSAIHRGLQICFSRGLRKIWIETDATAIIKLISAPQRGHGTFRRLSKTFVRFLAKWSTNFPISLEKAIKWRISSQIKHATYNNCAYLMRKLSQVKLKVWPLLTLRVSLSSLKILFFYLAREDDCWHIDFWYDVNDDSSYLTALLLHTCCHITAIVMDHELLRSVVVYILFSRTFLRRALKTRRNRSTKNSKLNILNR</sequence>
<dbReference type="AlphaFoldDB" id="A0AAW2JJD7"/>
<dbReference type="GO" id="GO:0004523">
    <property type="term" value="F:RNA-DNA hybrid ribonuclease activity"/>
    <property type="evidence" value="ECO:0007669"/>
    <property type="project" value="InterPro"/>
</dbReference>
<dbReference type="PANTHER" id="PTHR47723:SF19">
    <property type="entry name" value="POLYNUCLEOTIDYL TRANSFERASE, RIBONUCLEASE H-LIKE SUPERFAMILY PROTEIN"/>
    <property type="match status" value="1"/>
</dbReference>
<organism evidence="2">
    <name type="scientific">Sesamum radiatum</name>
    <name type="common">Black benniseed</name>
    <dbReference type="NCBI Taxonomy" id="300843"/>
    <lineage>
        <taxon>Eukaryota</taxon>
        <taxon>Viridiplantae</taxon>
        <taxon>Streptophyta</taxon>
        <taxon>Embryophyta</taxon>
        <taxon>Tracheophyta</taxon>
        <taxon>Spermatophyta</taxon>
        <taxon>Magnoliopsida</taxon>
        <taxon>eudicotyledons</taxon>
        <taxon>Gunneridae</taxon>
        <taxon>Pentapetalae</taxon>
        <taxon>asterids</taxon>
        <taxon>lamiids</taxon>
        <taxon>Lamiales</taxon>
        <taxon>Pedaliaceae</taxon>
        <taxon>Sesamum</taxon>
    </lineage>
</organism>
<dbReference type="Gene3D" id="3.30.420.10">
    <property type="entry name" value="Ribonuclease H-like superfamily/Ribonuclease H"/>
    <property type="match status" value="1"/>
</dbReference>
<dbReference type="InterPro" id="IPR002156">
    <property type="entry name" value="RNaseH_domain"/>
</dbReference>
<dbReference type="EMBL" id="JACGWJ010000155">
    <property type="protein sequence ID" value="KAL0294570.1"/>
    <property type="molecule type" value="Genomic_DNA"/>
</dbReference>
<dbReference type="GO" id="GO:0003676">
    <property type="term" value="F:nucleic acid binding"/>
    <property type="evidence" value="ECO:0007669"/>
    <property type="project" value="InterPro"/>
</dbReference>
<comment type="caution">
    <text evidence="2">The sequence shown here is derived from an EMBL/GenBank/DDBJ whole genome shotgun (WGS) entry which is preliminary data.</text>
</comment>
<evidence type="ECO:0000313" key="2">
    <source>
        <dbReference type="EMBL" id="KAL0294570.1"/>
    </source>
</evidence>
<protein>
    <submittedName>
        <fullName evidence="2">Ribonuclease H protein</fullName>
    </submittedName>
</protein>
<dbReference type="InterPro" id="IPR044730">
    <property type="entry name" value="RNase_H-like_dom_plant"/>
</dbReference>
<dbReference type="CDD" id="cd06222">
    <property type="entry name" value="RNase_H_like"/>
    <property type="match status" value="1"/>
</dbReference>
<gene>
    <name evidence="2" type="ORF">Sradi_6879700</name>
</gene>
<reference evidence="2" key="1">
    <citation type="submission" date="2020-06" db="EMBL/GenBank/DDBJ databases">
        <authorList>
            <person name="Li T."/>
            <person name="Hu X."/>
            <person name="Zhang T."/>
            <person name="Song X."/>
            <person name="Zhang H."/>
            <person name="Dai N."/>
            <person name="Sheng W."/>
            <person name="Hou X."/>
            <person name="Wei L."/>
        </authorList>
    </citation>
    <scope>NUCLEOTIDE SEQUENCE</scope>
    <source>
        <strain evidence="2">G02</strain>
        <tissue evidence="2">Leaf</tissue>
    </source>
</reference>
<name>A0AAW2JJD7_SESRA</name>
<proteinExistence type="predicted"/>
<dbReference type="InterPro" id="IPR053151">
    <property type="entry name" value="RNase_H-like"/>
</dbReference>
<reference evidence="2" key="2">
    <citation type="journal article" date="2024" name="Plant">
        <title>Genomic evolution and insights into agronomic trait innovations of Sesamum species.</title>
        <authorList>
            <person name="Miao H."/>
            <person name="Wang L."/>
            <person name="Qu L."/>
            <person name="Liu H."/>
            <person name="Sun Y."/>
            <person name="Le M."/>
            <person name="Wang Q."/>
            <person name="Wei S."/>
            <person name="Zheng Y."/>
            <person name="Lin W."/>
            <person name="Duan Y."/>
            <person name="Cao H."/>
            <person name="Xiong S."/>
            <person name="Wang X."/>
            <person name="Wei L."/>
            <person name="Li C."/>
            <person name="Ma Q."/>
            <person name="Ju M."/>
            <person name="Zhao R."/>
            <person name="Li G."/>
            <person name="Mu C."/>
            <person name="Tian Q."/>
            <person name="Mei H."/>
            <person name="Zhang T."/>
            <person name="Gao T."/>
            <person name="Zhang H."/>
        </authorList>
    </citation>
    <scope>NUCLEOTIDE SEQUENCE</scope>
    <source>
        <strain evidence="2">G02</strain>
    </source>
</reference>
<dbReference type="InterPro" id="IPR012337">
    <property type="entry name" value="RNaseH-like_sf"/>
</dbReference>
<feature type="domain" description="RNase H type-1" evidence="1">
    <location>
        <begin position="33"/>
        <end position="175"/>
    </location>
</feature>
<dbReference type="InterPro" id="IPR036397">
    <property type="entry name" value="RNaseH_sf"/>
</dbReference>
<dbReference type="Pfam" id="PF13456">
    <property type="entry name" value="RVT_3"/>
    <property type="match status" value="1"/>
</dbReference>
<dbReference type="PROSITE" id="PS50879">
    <property type="entry name" value="RNASE_H_1"/>
    <property type="match status" value="1"/>
</dbReference>
<dbReference type="SUPFAM" id="SSF53098">
    <property type="entry name" value="Ribonuclease H-like"/>
    <property type="match status" value="1"/>
</dbReference>